<accession>A0ABD0L7L9</accession>
<reference evidence="1 2" key="1">
    <citation type="journal article" date="2023" name="Sci. Data">
        <title>Genome assembly of the Korean intertidal mud-creeper Batillaria attramentaria.</title>
        <authorList>
            <person name="Patra A.K."/>
            <person name="Ho P.T."/>
            <person name="Jun S."/>
            <person name="Lee S.J."/>
            <person name="Kim Y."/>
            <person name="Won Y.J."/>
        </authorList>
    </citation>
    <scope>NUCLEOTIDE SEQUENCE [LARGE SCALE GENOMIC DNA]</scope>
    <source>
        <strain evidence="1">Wonlab-2016</strain>
    </source>
</reference>
<dbReference type="AlphaFoldDB" id="A0ABD0L7L9"/>
<gene>
    <name evidence="1" type="ORF">BaRGS_00013406</name>
</gene>
<dbReference type="InterPro" id="IPR003961">
    <property type="entry name" value="FN3_dom"/>
</dbReference>
<evidence type="ECO:0008006" key="3">
    <source>
        <dbReference type="Google" id="ProtNLM"/>
    </source>
</evidence>
<name>A0ABD0L7L9_9CAEN</name>
<sequence>MEPGYDIDKRLSESISLYIPNATYARGGRYECHVIGEGNRADPCELEINGKPDPPYDITVSNSTDESFTVCWTPAYDKGLQQGFRVLYRPAGSRDNYTAVDVCPPSANCFRVNVFYIHKKKRKTGSTTDPKPKKNPGHYEAYLPMSQREKHQYDTPCVSADPENGISDVVDLKLSGLSATAACFAALKF</sequence>
<comment type="caution">
    <text evidence="1">The sequence shown here is derived from an EMBL/GenBank/DDBJ whole genome shotgun (WGS) entry which is preliminary data.</text>
</comment>
<dbReference type="Proteomes" id="UP001519460">
    <property type="component" value="Unassembled WGS sequence"/>
</dbReference>
<dbReference type="EMBL" id="JACVVK020000075">
    <property type="protein sequence ID" value="KAK7495467.1"/>
    <property type="molecule type" value="Genomic_DNA"/>
</dbReference>
<dbReference type="InterPro" id="IPR013783">
    <property type="entry name" value="Ig-like_fold"/>
</dbReference>
<dbReference type="Gene3D" id="2.60.40.10">
    <property type="entry name" value="Immunoglobulins"/>
    <property type="match status" value="1"/>
</dbReference>
<evidence type="ECO:0000313" key="2">
    <source>
        <dbReference type="Proteomes" id="UP001519460"/>
    </source>
</evidence>
<evidence type="ECO:0000313" key="1">
    <source>
        <dbReference type="EMBL" id="KAK7495467.1"/>
    </source>
</evidence>
<dbReference type="SUPFAM" id="SSF49265">
    <property type="entry name" value="Fibronectin type III"/>
    <property type="match status" value="1"/>
</dbReference>
<keyword evidence="2" id="KW-1185">Reference proteome</keyword>
<dbReference type="InterPro" id="IPR036116">
    <property type="entry name" value="FN3_sf"/>
</dbReference>
<proteinExistence type="predicted"/>
<dbReference type="CDD" id="cd00063">
    <property type="entry name" value="FN3"/>
    <property type="match status" value="1"/>
</dbReference>
<protein>
    <recommendedName>
        <fullName evidence="3">Fibronectin type-III domain-containing protein</fullName>
    </recommendedName>
</protein>
<organism evidence="1 2">
    <name type="scientific">Batillaria attramentaria</name>
    <dbReference type="NCBI Taxonomy" id="370345"/>
    <lineage>
        <taxon>Eukaryota</taxon>
        <taxon>Metazoa</taxon>
        <taxon>Spiralia</taxon>
        <taxon>Lophotrochozoa</taxon>
        <taxon>Mollusca</taxon>
        <taxon>Gastropoda</taxon>
        <taxon>Caenogastropoda</taxon>
        <taxon>Sorbeoconcha</taxon>
        <taxon>Cerithioidea</taxon>
        <taxon>Batillariidae</taxon>
        <taxon>Batillaria</taxon>
    </lineage>
</organism>